<accession>A0A2Z6NXC3</accession>
<name>A0A2Z6NXC3_TRISU</name>
<proteinExistence type="predicted"/>
<dbReference type="OrthoDB" id="1454877at2759"/>
<sequence>MVSCQNLSLLYIKPFPIESFQETVKHACQVGQTSGSGTKEVDAATRLKLWAESTGGKKRGLLYGAGDMSKHYKSGVSSLTQAYSTQVATNSSVEITAQIEAVVQRANAAEEDARVAREECDQHRRHRDYEEDDSDSMDESVDSLAR</sequence>
<protein>
    <submittedName>
        <fullName evidence="2">Uncharacterized protein</fullName>
    </submittedName>
</protein>
<feature type="region of interest" description="Disordered" evidence="1">
    <location>
        <begin position="107"/>
        <end position="146"/>
    </location>
</feature>
<organism evidence="2 3">
    <name type="scientific">Trifolium subterraneum</name>
    <name type="common">Subterranean clover</name>
    <dbReference type="NCBI Taxonomy" id="3900"/>
    <lineage>
        <taxon>Eukaryota</taxon>
        <taxon>Viridiplantae</taxon>
        <taxon>Streptophyta</taxon>
        <taxon>Embryophyta</taxon>
        <taxon>Tracheophyta</taxon>
        <taxon>Spermatophyta</taxon>
        <taxon>Magnoliopsida</taxon>
        <taxon>eudicotyledons</taxon>
        <taxon>Gunneridae</taxon>
        <taxon>Pentapetalae</taxon>
        <taxon>rosids</taxon>
        <taxon>fabids</taxon>
        <taxon>Fabales</taxon>
        <taxon>Fabaceae</taxon>
        <taxon>Papilionoideae</taxon>
        <taxon>50 kb inversion clade</taxon>
        <taxon>NPAAA clade</taxon>
        <taxon>Hologalegina</taxon>
        <taxon>IRL clade</taxon>
        <taxon>Trifolieae</taxon>
        <taxon>Trifolium</taxon>
    </lineage>
</organism>
<evidence type="ECO:0000256" key="1">
    <source>
        <dbReference type="SAM" id="MobiDB-lite"/>
    </source>
</evidence>
<dbReference type="EMBL" id="DF974482">
    <property type="protein sequence ID" value="GAU48844.1"/>
    <property type="molecule type" value="Genomic_DNA"/>
</dbReference>
<reference evidence="3" key="1">
    <citation type="journal article" date="2017" name="Front. Plant Sci.">
        <title>Climate Clever Clovers: New Paradigm to Reduce the Environmental Footprint of Ruminants by Breeding Low Methanogenic Forages Utilizing Haplotype Variation.</title>
        <authorList>
            <person name="Kaur P."/>
            <person name="Appels R."/>
            <person name="Bayer P.E."/>
            <person name="Keeble-Gagnere G."/>
            <person name="Wang J."/>
            <person name="Hirakawa H."/>
            <person name="Shirasawa K."/>
            <person name="Vercoe P."/>
            <person name="Stefanova K."/>
            <person name="Durmic Z."/>
            <person name="Nichols P."/>
            <person name="Revell C."/>
            <person name="Isobe S.N."/>
            <person name="Edwards D."/>
            <person name="Erskine W."/>
        </authorList>
    </citation>
    <scope>NUCLEOTIDE SEQUENCE [LARGE SCALE GENOMIC DNA]</scope>
    <source>
        <strain evidence="3">cv. Daliak</strain>
    </source>
</reference>
<evidence type="ECO:0000313" key="3">
    <source>
        <dbReference type="Proteomes" id="UP000242715"/>
    </source>
</evidence>
<evidence type="ECO:0000313" key="2">
    <source>
        <dbReference type="EMBL" id="GAU48844.1"/>
    </source>
</evidence>
<feature type="compositionally biased region" description="Basic and acidic residues" evidence="1">
    <location>
        <begin position="111"/>
        <end position="122"/>
    </location>
</feature>
<feature type="compositionally biased region" description="Acidic residues" evidence="1">
    <location>
        <begin position="130"/>
        <end position="146"/>
    </location>
</feature>
<gene>
    <name evidence="2" type="ORF">TSUD_186190</name>
</gene>
<keyword evidence="3" id="KW-1185">Reference proteome</keyword>
<dbReference type="Proteomes" id="UP000242715">
    <property type="component" value="Unassembled WGS sequence"/>
</dbReference>
<dbReference type="AlphaFoldDB" id="A0A2Z6NXC3"/>